<dbReference type="Pfam" id="PF00174">
    <property type="entry name" value="Oxidored_molyb"/>
    <property type="match status" value="1"/>
</dbReference>
<dbReference type="EC" id="1.8.5.-" evidence="5"/>
<evidence type="ECO:0000256" key="2">
    <source>
        <dbReference type="ARBA" id="ARBA00022723"/>
    </source>
</evidence>
<keyword evidence="8" id="KW-1185">Reference proteome</keyword>
<name>A0ABU8QWY4_9PSED</name>
<evidence type="ECO:0000256" key="3">
    <source>
        <dbReference type="ARBA" id="ARBA00022729"/>
    </source>
</evidence>
<evidence type="ECO:0000313" key="8">
    <source>
        <dbReference type="Proteomes" id="UP001380290"/>
    </source>
</evidence>
<keyword evidence="3 5" id="KW-0732">Signal</keyword>
<comment type="catalytic activity">
    <reaction evidence="5">
        <text>L-methionyl-[protein] + a quinone + H2O = L-methionyl-(S)-S-oxide-[protein] + a quinol</text>
        <dbReference type="Rhea" id="RHEA:51292"/>
        <dbReference type="Rhea" id="RHEA-COMP:12313"/>
        <dbReference type="Rhea" id="RHEA-COMP:12315"/>
        <dbReference type="ChEBI" id="CHEBI:15377"/>
        <dbReference type="ChEBI" id="CHEBI:16044"/>
        <dbReference type="ChEBI" id="CHEBI:24646"/>
        <dbReference type="ChEBI" id="CHEBI:44120"/>
        <dbReference type="ChEBI" id="CHEBI:132124"/>
    </reaction>
</comment>
<evidence type="ECO:0000256" key="4">
    <source>
        <dbReference type="ARBA" id="ARBA00023002"/>
    </source>
</evidence>
<dbReference type="PANTHER" id="PTHR43032">
    <property type="entry name" value="PROTEIN-METHIONINE-SULFOXIDE REDUCTASE"/>
    <property type="match status" value="1"/>
</dbReference>
<comment type="subunit">
    <text evidence="5">Heterodimer of a catalytic subunit (MsrP) and a heme-binding subunit (MsrQ).</text>
</comment>
<feature type="binding site" evidence="5">
    <location>
        <position position="94"/>
    </location>
    <ligand>
        <name>Mo-molybdopterin</name>
        <dbReference type="ChEBI" id="CHEBI:71302"/>
    </ligand>
</feature>
<comment type="catalytic activity">
    <reaction evidence="5">
        <text>L-methionyl-[protein] + a quinone + H2O = L-methionyl-(R)-S-oxide-[protein] + a quinol</text>
        <dbReference type="Rhea" id="RHEA:51296"/>
        <dbReference type="Rhea" id="RHEA-COMP:12313"/>
        <dbReference type="Rhea" id="RHEA-COMP:12314"/>
        <dbReference type="ChEBI" id="CHEBI:15377"/>
        <dbReference type="ChEBI" id="CHEBI:16044"/>
        <dbReference type="ChEBI" id="CHEBI:24646"/>
        <dbReference type="ChEBI" id="CHEBI:45764"/>
        <dbReference type="ChEBI" id="CHEBI:132124"/>
    </reaction>
</comment>
<evidence type="ECO:0000256" key="1">
    <source>
        <dbReference type="ARBA" id="ARBA00022505"/>
    </source>
</evidence>
<feature type="binding site" evidence="5">
    <location>
        <begin position="97"/>
        <end position="98"/>
    </location>
    <ligand>
        <name>Mo-molybdopterin</name>
        <dbReference type="ChEBI" id="CHEBI:71302"/>
    </ligand>
</feature>
<dbReference type="InterPro" id="IPR036374">
    <property type="entry name" value="OxRdtase_Mopterin-bd_sf"/>
</dbReference>
<dbReference type="RefSeq" id="WP_339600148.1">
    <property type="nucleotide sequence ID" value="NZ_JBBHLC010000065.1"/>
</dbReference>
<proteinExistence type="inferred from homology"/>
<dbReference type="InterPro" id="IPR022867">
    <property type="entry name" value="MsrP"/>
</dbReference>
<feature type="binding site" evidence="5">
    <location>
        <begin position="253"/>
        <end position="255"/>
    </location>
    <ligand>
        <name>Mo-molybdopterin</name>
        <dbReference type="ChEBI" id="CHEBI:71302"/>
    </ligand>
</feature>
<sequence>MLIKIPRKSDCTSAQVTPEHLYLSRRHMLSGALAGLAVAAMPRLGAAAEASRYADAEPGKAPGWFSDKLGATRWQAVTAQGEAITPFKDATHYNNFYEFGPDKGDPAANASSLSTEPWSVVVDGEVGKPGRYALEDFVKPYQLEERIYRLRCVEAWSMVIPWLGFPLAEVLKQVEPTSKARYVRFETLQDPKSMPGQRSGFALIDWPYVEGLRLDEAMNPLAILAVGMYGRELANQNGAPLRLVVPWKYGFKSIKSIVRISLVAEQPATTWQGLAPDEYGFYANVNPTVDHPRWTQARERRLPSGLFSPNVRETQMFNGYADEVASLYSGLDLRKNY</sequence>
<comment type="function">
    <text evidence="5">Part of the MsrPQ system that repairs oxidized periplasmic proteins containing methionine sulfoxide residues (Met-O), using respiratory chain electrons. Thus protects these proteins from oxidative-stress damage caused by reactive species of oxygen and chlorine generated by the host defense mechanisms. MsrPQ is essential for the maintenance of envelope integrity under bleach stress, rescuing a wide series of structurally unrelated periplasmic proteins from methionine oxidation. The catalytic subunit MsrP is non-stereospecific, being able to reduce both (R-) and (S-) diastereoisomers of methionine sulfoxide.</text>
</comment>
<dbReference type="EMBL" id="JBBHLC010000065">
    <property type="protein sequence ID" value="MEJ5865151.1"/>
    <property type="molecule type" value="Genomic_DNA"/>
</dbReference>
<comment type="PTM">
    <text evidence="5">Predicted to be exported by the Tat system. The position of the signal peptide cleavage has not been experimentally proven.</text>
</comment>
<gene>
    <name evidence="5 7" type="primary">msrP</name>
    <name evidence="7" type="ORF">V7S98_18195</name>
</gene>
<dbReference type="InterPro" id="IPR006311">
    <property type="entry name" value="TAT_signal"/>
</dbReference>
<dbReference type="Proteomes" id="UP001380290">
    <property type="component" value="Unassembled WGS sequence"/>
</dbReference>
<dbReference type="GO" id="GO:0016491">
    <property type="term" value="F:oxidoreductase activity"/>
    <property type="evidence" value="ECO:0007669"/>
    <property type="project" value="UniProtKB-KW"/>
</dbReference>
<organism evidence="7 8">
    <name type="scientific">Pseudomonas farsensis</name>
    <dbReference type="NCBI Taxonomy" id="2745492"/>
    <lineage>
        <taxon>Bacteria</taxon>
        <taxon>Pseudomonadati</taxon>
        <taxon>Pseudomonadota</taxon>
        <taxon>Gammaproteobacteria</taxon>
        <taxon>Pseudomonadales</taxon>
        <taxon>Pseudomonadaceae</taxon>
        <taxon>Pseudomonas</taxon>
    </lineage>
</organism>
<dbReference type="NCBIfam" id="NF003767">
    <property type="entry name" value="PRK05363.1"/>
    <property type="match status" value="1"/>
</dbReference>
<dbReference type="PROSITE" id="PS51318">
    <property type="entry name" value="TAT"/>
    <property type="match status" value="1"/>
</dbReference>
<protein>
    <recommendedName>
        <fullName evidence="5">Protein-methionine-sulfoxide reductase catalytic subunit MsrP</fullName>
        <ecNumber evidence="5">1.8.5.-</ecNumber>
    </recommendedName>
</protein>
<dbReference type="Gene3D" id="3.90.420.10">
    <property type="entry name" value="Oxidoreductase, molybdopterin-binding domain"/>
    <property type="match status" value="1"/>
</dbReference>
<feature type="binding site" evidence="5">
    <location>
        <position position="242"/>
    </location>
    <ligand>
        <name>Mo-molybdopterin</name>
        <dbReference type="ChEBI" id="CHEBI:71302"/>
    </ligand>
</feature>
<dbReference type="InterPro" id="IPR000572">
    <property type="entry name" value="OxRdtase_Mopterin-bd_dom"/>
</dbReference>
<dbReference type="HAMAP" id="MF_01206">
    <property type="entry name" value="MsrP"/>
    <property type="match status" value="1"/>
</dbReference>
<feature type="domain" description="Oxidoreductase molybdopterin-binding" evidence="6">
    <location>
        <begin position="114"/>
        <end position="271"/>
    </location>
</feature>
<reference evidence="7 8" key="1">
    <citation type="submission" date="2024-02" db="EMBL/GenBank/DDBJ databases">
        <title>Identification of pathogenicity and growth-promoting function of Pseudomonas putida variant.</title>
        <authorList>
            <person name="Sun J."/>
        </authorList>
    </citation>
    <scope>NUCLEOTIDE SEQUENCE [LARGE SCALE GENOMIC DNA]</scope>
    <source>
        <strain evidence="7 8">A03</strain>
    </source>
</reference>
<evidence type="ECO:0000259" key="6">
    <source>
        <dbReference type="Pfam" id="PF00174"/>
    </source>
</evidence>
<feature type="binding site" evidence="5">
    <location>
        <position position="237"/>
    </location>
    <ligand>
        <name>Mo-molybdopterin</name>
        <dbReference type="ChEBI" id="CHEBI:71302"/>
    </ligand>
</feature>
<comment type="caution">
    <text evidence="7">The sequence shown here is derived from an EMBL/GenBank/DDBJ whole genome shotgun (WGS) entry which is preliminary data.</text>
</comment>
<feature type="binding site" evidence="5">
    <location>
        <position position="187"/>
    </location>
    <ligand>
        <name>Mo-molybdopterin</name>
        <dbReference type="ChEBI" id="CHEBI:71302"/>
    </ligand>
</feature>
<keyword evidence="4 5" id="KW-0560">Oxidoreductase</keyword>
<evidence type="ECO:0000313" key="7">
    <source>
        <dbReference type="EMBL" id="MEJ5865151.1"/>
    </source>
</evidence>
<comment type="cofactor">
    <cofactor evidence="5">
        <name>Mo-molybdopterin</name>
        <dbReference type="ChEBI" id="CHEBI:71302"/>
    </cofactor>
    <text evidence="5">Binds 1 Mo-molybdopterin (Mo-MPT) cofactor per subunit.</text>
</comment>
<evidence type="ECO:0000256" key="5">
    <source>
        <dbReference type="HAMAP-Rule" id="MF_01206"/>
    </source>
</evidence>
<dbReference type="PANTHER" id="PTHR43032:SF3">
    <property type="entry name" value="PROTEIN-METHIONINE-SULFOXIDE REDUCTASE CATALYTIC SUBUNIT MSRP"/>
    <property type="match status" value="1"/>
</dbReference>
<feature type="binding site" evidence="5">
    <location>
        <position position="152"/>
    </location>
    <ligand>
        <name>Mo-molybdopterin</name>
        <dbReference type="ChEBI" id="CHEBI:71302"/>
    </ligand>
    <ligandPart>
        <name>Mo</name>
        <dbReference type="ChEBI" id="CHEBI:28685"/>
    </ligandPart>
</feature>
<comment type="similarity">
    <text evidence="5">Belongs to the MsrP family.</text>
</comment>
<accession>A0ABU8QWY4</accession>
<keyword evidence="2 5" id="KW-0479">Metal-binding</keyword>
<dbReference type="SUPFAM" id="SSF56524">
    <property type="entry name" value="Oxidoreductase molybdopterin-binding domain"/>
    <property type="match status" value="1"/>
</dbReference>
<keyword evidence="1 5" id="KW-0500">Molybdenum</keyword>